<accession>A0A6L2MBN7</accession>
<evidence type="ECO:0000256" key="1">
    <source>
        <dbReference type="ARBA" id="ARBA00022598"/>
    </source>
</evidence>
<dbReference type="AlphaFoldDB" id="A0A6L2MBN7"/>
<dbReference type="Gene3D" id="3.40.50.620">
    <property type="entry name" value="HUPs"/>
    <property type="match status" value="1"/>
</dbReference>
<reference evidence="7" key="1">
    <citation type="journal article" date="2019" name="Sci. Rep.">
        <title>Draft genome of Tanacetum cinerariifolium, the natural source of mosquito coil.</title>
        <authorList>
            <person name="Yamashiro T."/>
            <person name="Shiraishi A."/>
            <person name="Satake H."/>
            <person name="Nakayama K."/>
        </authorList>
    </citation>
    <scope>NUCLEOTIDE SEQUENCE</scope>
</reference>
<dbReference type="Pfam" id="PF00133">
    <property type="entry name" value="tRNA-synt_1"/>
    <property type="match status" value="1"/>
</dbReference>
<keyword evidence="3" id="KW-0067">ATP-binding</keyword>
<keyword evidence="1 7" id="KW-0436">Ligase</keyword>
<dbReference type="InterPro" id="IPR023586">
    <property type="entry name" value="Ile-tRNA-ligase_type2"/>
</dbReference>
<proteinExistence type="predicted"/>
<gene>
    <name evidence="7" type="ORF">Tci_043369</name>
</gene>
<evidence type="ECO:0000256" key="4">
    <source>
        <dbReference type="ARBA" id="ARBA00022917"/>
    </source>
</evidence>
<evidence type="ECO:0000259" key="6">
    <source>
        <dbReference type="Pfam" id="PF00133"/>
    </source>
</evidence>
<dbReference type="PANTHER" id="PTHR42780:SF1">
    <property type="entry name" value="ISOLEUCINE--TRNA LIGASE, CYTOPLASMIC"/>
    <property type="match status" value="1"/>
</dbReference>
<keyword evidence="5" id="KW-0030">Aminoacyl-tRNA synthetase</keyword>
<dbReference type="InterPro" id="IPR002300">
    <property type="entry name" value="aa-tRNA-synth_Ia"/>
</dbReference>
<keyword evidence="2" id="KW-0547">Nucleotide-binding</keyword>
<keyword evidence="4" id="KW-0648">Protein biosynthesis</keyword>
<dbReference type="PANTHER" id="PTHR42780">
    <property type="entry name" value="SOLEUCYL-TRNA SYNTHETASE"/>
    <property type="match status" value="1"/>
</dbReference>
<evidence type="ECO:0000256" key="2">
    <source>
        <dbReference type="ARBA" id="ARBA00022741"/>
    </source>
</evidence>
<protein>
    <submittedName>
        <fullName evidence="7">Isoleucine--tRNA ligase, cytoplasmic-like</fullName>
    </submittedName>
</protein>
<organism evidence="7">
    <name type="scientific">Tanacetum cinerariifolium</name>
    <name type="common">Dalmatian daisy</name>
    <name type="synonym">Chrysanthemum cinerariifolium</name>
    <dbReference type="NCBI Taxonomy" id="118510"/>
    <lineage>
        <taxon>Eukaryota</taxon>
        <taxon>Viridiplantae</taxon>
        <taxon>Streptophyta</taxon>
        <taxon>Embryophyta</taxon>
        <taxon>Tracheophyta</taxon>
        <taxon>Spermatophyta</taxon>
        <taxon>Magnoliopsida</taxon>
        <taxon>eudicotyledons</taxon>
        <taxon>Gunneridae</taxon>
        <taxon>Pentapetalae</taxon>
        <taxon>asterids</taxon>
        <taxon>campanulids</taxon>
        <taxon>Asterales</taxon>
        <taxon>Asteraceae</taxon>
        <taxon>Asteroideae</taxon>
        <taxon>Anthemideae</taxon>
        <taxon>Anthemidinae</taxon>
        <taxon>Tanacetum</taxon>
    </lineage>
</organism>
<evidence type="ECO:0000256" key="5">
    <source>
        <dbReference type="ARBA" id="ARBA00023146"/>
    </source>
</evidence>
<dbReference type="EMBL" id="BKCJ010006298">
    <property type="protein sequence ID" value="GEU71391.1"/>
    <property type="molecule type" value="Genomic_DNA"/>
</dbReference>
<comment type="caution">
    <text evidence="7">The sequence shown here is derived from an EMBL/GenBank/DDBJ whole genome shotgun (WGS) entry which is preliminary data.</text>
</comment>
<evidence type="ECO:0000256" key="3">
    <source>
        <dbReference type="ARBA" id="ARBA00022840"/>
    </source>
</evidence>
<dbReference type="SUPFAM" id="SSF52374">
    <property type="entry name" value="Nucleotidylyl transferase"/>
    <property type="match status" value="1"/>
</dbReference>
<sequence>MCTRSCSAHLTIFRARYYMEGVGSESESGRRTTRERTAEVRHLPVIRDKQCPTGTHFTYLYNIMDEVLSSRANYTGSFFCKGKTASELAGKCADWAISRSRFWGTPIPIWISDDGLDIVVVGSVEEL</sequence>
<dbReference type="InterPro" id="IPR014729">
    <property type="entry name" value="Rossmann-like_a/b/a_fold"/>
</dbReference>
<dbReference type="GO" id="GO:0006428">
    <property type="term" value="P:isoleucyl-tRNA aminoacylation"/>
    <property type="evidence" value="ECO:0007669"/>
    <property type="project" value="TreeGrafter"/>
</dbReference>
<dbReference type="GO" id="GO:0004822">
    <property type="term" value="F:isoleucine-tRNA ligase activity"/>
    <property type="evidence" value="ECO:0007669"/>
    <property type="project" value="InterPro"/>
</dbReference>
<evidence type="ECO:0000313" key="7">
    <source>
        <dbReference type="EMBL" id="GEU71391.1"/>
    </source>
</evidence>
<name>A0A6L2MBN7_TANCI</name>
<dbReference type="GO" id="GO:0005524">
    <property type="term" value="F:ATP binding"/>
    <property type="evidence" value="ECO:0007669"/>
    <property type="project" value="UniProtKB-KW"/>
</dbReference>
<feature type="domain" description="Aminoacyl-tRNA synthetase class Ia" evidence="6">
    <location>
        <begin position="82"/>
        <end position="126"/>
    </location>
</feature>